<dbReference type="AlphaFoldDB" id="A0A6M4ASD8"/>
<gene>
    <name evidence="2" type="ORF">GV829_05490</name>
</gene>
<dbReference type="EMBL" id="CP053015">
    <property type="protein sequence ID" value="QJQ31973.1"/>
    <property type="molecule type" value="Genomic_DNA"/>
</dbReference>
<evidence type="ECO:0000313" key="2">
    <source>
        <dbReference type="EMBL" id="QJQ31973.1"/>
    </source>
</evidence>
<name>A0A6M4ASD8_9SPHN</name>
<evidence type="ECO:0000313" key="3">
    <source>
        <dbReference type="Proteomes" id="UP000503018"/>
    </source>
</evidence>
<reference evidence="2 3" key="1">
    <citation type="submission" date="2020-01" db="EMBL/GenBank/DDBJ databases">
        <title>Sphingomonas sp. strain CSW-10.</title>
        <authorList>
            <person name="Chen W.-M."/>
        </authorList>
    </citation>
    <scope>NUCLEOTIDE SEQUENCE [LARGE SCALE GENOMIC DNA]</scope>
    <source>
        <strain evidence="2 3">CSW-10</strain>
    </source>
</reference>
<evidence type="ECO:0000259" key="1">
    <source>
        <dbReference type="Pfam" id="PF13619"/>
    </source>
</evidence>
<dbReference type="KEGG" id="slan:GV829_05490"/>
<organism evidence="2 3">
    <name type="scientific">Sphingomonas lacunae</name>
    <dbReference type="NCBI Taxonomy" id="2698828"/>
    <lineage>
        <taxon>Bacteria</taxon>
        <taxon>Pseudomonadati</taxon>
        <taxon>Pseudomonadota</taxon>
        <taxon>Alphaproteobacteria</taxon>
        <taxon>Sphingomonadales</taxon>
        <taxon>Sphingomonadaceae</taxon>
        <taxon>Sphingomonas</taxon>
    </lineage>
</organism>
<dbReference type="InterPro" id="IPR025309">
    <property type="entry name" value="KTSC_dom"/>
</dbReference>
<keyword evidence="3" id="KW-1185">Reference proteome</keyword>
<proteinExistence type="predicted"/>
<dbReference type="Proteomes" id="UP000503018">
    <property type="component" value="Chromosome"/>
</dbReference>
<feature type="domain" description="KTSC" evidence="1">
    <location>
        <begin position="5"/>
        <end position="63"/>
    </location>
</feature>
<dbReference type="RefSeq" id="WP_169944676.1">
    <property type="nucleotide sequence ID" value="NZ_CP053015.1"/>
</dbReference>
<accession>A0A6M4ASD8</accession>
<protein>
    <submittedName>
        <fullName evidence="2">KTSC domain-containing protein</fullName>
    </submittedName>
</protein>
<dbReference type="Pfam" id="PF13619">
    <property type="entry name" value="KTSC"/>
    <property type="match status" value="1"/>
</dbReference>
<sequence length="67" mass="7734">MHYFSSTAIRAASYDVSTRVLSLQFTSAVKWYDYPGVPRHIYQGLLDATSKGTYFNRYIRDQYSVAV</sequence>